<keyword evidence="2" id="KW-0378">Hydrolase</keyword>
<dbReference type="Proteomes" id="UP000033452">
    <property type="component" value="Unassembled WGS sequence"/>
</dbReference>
<protein>
    <submittedName>
        <fullName evidence="2">Alpha/beta hydrolase</fullName>
    </submittedName>
</protein>
<dbReference type="InterPro" id="IPR029058">
    <property type="entry name" value="AB_hydrolase_fold"/>
</dbReference>
<sequence length="276" mass="29707">MNAKAWLPLCCAVILSGCNSVSSQTPAQSLSEQTVAVNKSVIFIHGAHLKGAAWSAVQSQLSKQGISNYVVDLPGRSTHIDPKSITLDHAAQSLCDQLRTYPQPQSLVVHSQGGAVAHKAMTLCQDVKITDLVYVSAVAPVDGAKPFALLNKQDEENYFAGITYEDGWLKISDKSAYLASFTEAQKKSQQQFVLDNSVDEPAITGDGKVTLSKATLAPINKAYVFATQDKIISLPSQQKIAESINITHTYSLDSGHLPMVTKPIELAEVITQALQL</sequence>
<dbReference type="GO" id="GO:0016787">
    <property type="term" value="F:hydrolase activity"/>
    <property type="evidence" value="ECO:0007669"/>
    <property type="project" value="UniProtKB-KW"/>
</dbReference>
<dbReference type="PROSITE" id="PS51257">
    <property type="entry name" value="PROKAR_LIPOPROTEIN"/>
    <property type="match status" value="1"/>
</dbReference>
<organism evidence="2 3">
    <name type="scientific">Pseudoalteromonas rubra</name>
    <dbReference type="NCBI Taxonomy" id="43658"/>
    <lineage>
        <taxon>Bacteria</taxon>
        <taxon>Pseudomonadati</taxon>
        <taxon>Pseudomonadota</taxon>
        <taxon>Gammaproteobacteria</taxon>
        <taxon>Alteromonadales</taxon>
        <taxon>Pseudoalteromonadaceae</taxon>
        <taxon>Pseudoalteromonas</taxon>
    </lineage>
</organism>
<feature type="domain" description="AB hydrolase-1" evidence="1">
    <location>
        <begin position="41"/>
        <end position="268"/>
    </location>
</feature>
<keyword evidence="3" id="KW-1185">Reference proteome</keyword>
<reference evidence="2 3" key="1">
    <citation type="journal article" date="2015" name="BMC Genomics">
        <title>Genome mining reveals unlocked bioactive potential of marine Gram-negative bacteria.</title>
        <authorList>
            <person name="Machado H."/>
            <person name="Sonnenschein E.C."/>
            <person name="Melchiorsen J."/>
            <person name="Gram L."/>
        </authorList>
    </citation>
    <scope>NUCLEOTIDE SEQUENCE [LARGE SCALE GENOMIC DNA]</scope>
    <source>
        <strain evidence="2 3">S2471</strain>
    </source>
</reference>
<dbReference type="Pfam" id="PF12697">
    <property type="entry name" value="Abhydrolase_6"/>
    <property type="match status" value="1"/>
</dbReference>
<dbReference type="PANTHER" id="PTHR37017:SF11">
    <property type="entry name" value="ESTERASE_LIPASE_THIOESTERASE DOMAIN-CONTAINING PROTEIN"/>
    <property type="match status" value="1"/>
</dbReference>
<dbReference type="AlphaFoldDB" id="A0A0F4QLV5"/>
<dbReference type="RefSeq" id="WP_046005406.1">
    <property type="nucleotide sequence ID" value="NZ_JXYA01000027.1"/>
</dbReference>
<dbReference type="EMBL" id="JXYA01000027">
    <property type="protein sequence ID" value="KJZ08319.1"/>
    <property type="molecule type" value="Genomic_DNA"/>
</dbReference>
<dbReference type="InterPro" id="IPR052897">
    <property type="entry name" value="Sec-Metab_Biosynth_Hydrolase"/>
</dbReference>
<gene>
    <name evidence="2" type="ORF">TW77_12985</name>
</gene>
<evidence type="ECO:0000313" key="2">
    <source>
        <dbReference type="EMBL" id="KJZ08319.1"/>
    </source>
</evidence>
<accession>A0A0F4QLV5</accession>
<dbReference type="PATRIC" id="fig|43658.5.peg.2744"/>
<dbReference type="InterPro" id="IPR000073">
    <property type="entry name" value="AB_hydrolase_1"/>
</dbReference>
<evidence type="ECO:0000259" key="1">
    <source>
        <dbReference type="Pfam" id="PF12697"/>
    </source>
</evidence>
<dbReference type="OrthoDB" id="8680283at2"/>
<comment type="caution">
    <text evidence="2">The sequence shown here is derived from an EMBL/GenBank/DDBJ whole genome shotgun (WGS) entry which is preliminary data.</text>
</comment>
<proteinExistence type="predicted"/>
<dbReference type="PANTHER" id="PTHR37017">
    <property type="entry name" value="AB HYDROLASE-1 DOMAIN-CONTAINING PROTEIN-RELATED"/>
    <property type="match status" value="1"/>
</dbReference>
<evidence type="ECO:0000313" key="3">
    <source>
        <dbReference type="Proteomes" id="UP000033452"/>
    </source>
</evidence>
<name>A0A0F4QLV5_9GAMM</name>
<dbReference type="SUPFAM" id="SSF53474">
    <property type="entry name" value="alpha/beta-Hydrolases"/>
    <property type="match status" value="1"/>
</dbReference>
<dbReference type="Gene3D" id="3.40.50.1820">
    <property type="entry name" value="alpha/beta hydrolase"/>
    <property type="match status" value="1"/>
</dbReference>